<reference evidence="1 2" key="1">
    <citation type="submission" date="2014-04" db="EMBL/GenBank/DDBJ databases">
        <authorList>
            <person name="Sibley D."/>
            <person name="Venepally P."/>
            <person name="Karamycheva S."/>
            <person name="Hadjithomas M."/>
            <person name="Khan A."/>
            <person name="Brunk B."/>
            <person name="Roos D."/>
            <person name="Caler E."/>
            <person name="Lorenzi H."/>
        </authorList>
    </citation>
    <scope>NUCLEOTIDE SEQUENCE [LARGE SCALE GENOMIC DNA]</scope>
    <source>
        <strain evidence="1 2">MAS</strain>
    </source>
</reference>
<comment type="caution">
    <text evidence="1">The sequence shown here is derived from an EMBL/GenBank/DDBJ whole genome shotgun (WGS) entry which is preliminary data.</text>
</comment>
<evidence type="ECO:0000313" key="1">
    <source>
        <dbReference type="EMBL" id="KFH12237.1"/>
    </source>
</evidence>
<dbReference type="EMBL" id="AEXC02001540">
    <property type="protein sequence ID" value="KFH12237.1"/>
    <property type="molecule type" value="Genomic_DNA"/>
</dbReference>
<evidence type="ECO:0000313" key="2">
    <source>
        <dbReference type="Proteomes" id="UP000028821"/>
    </source>
</evidence>
<gene>
    <name evidence="1" type="ORF">TGMAS_414860</name>
</gene>
<sequence length="165" mass="19371">MLHLALVQICLEGLAHRPRKTIQLFLSPFRTTMLRDLRECDYAFLTRAGVHLVCLTKGISRNPFSAYQICPSPFQDWIGHSAFRHLLISTENQNIFRTKLSAAEMWRKITERREEFLPFCMETEAAFVHRSVIHACACFLRRSNKQLYQFADRPPTLVFRPDQRD</sequence>
<organism evidence="1 2">
    <name type="scientific">Toxoplasma gondii MAS</name>
    <dbReference type="NCBI Taxonomy" id="943118"/>
    <lineage>
        <taxon>Eukaryota</taxon>
        <taxon>Sar</taxon>
        <taxon>Alveolata</taxon>
        <taxon>Apicomplexa</taxon>
        <taxon>Conoidasida</taxon>
        <taxon>Coccidia</taxon>
        <taxon>Eucoccidiorida</taxon>
        <taxon>Eimeriorina</taxon>
        <taxon>Sarcocystidae</taxon>
        <taxon>Toxoplasma</taxon>
    </lineage>
</organism>
<dbReference type="Proteomes" id="UP000028821">
    <property type="component" value="Unassembled WGS sequence"/>
</dbReference>
<proteinExistence type="predicted"/>
<dbReference type="AlphaFoldDB" id="A0A086QI05"/>
<dbReference type="VEuPathDB" id="ToxoDB:TGMAS_414860"/>
<accession>A0A086QI05</accession>
<name>A0A086QI05_TOXGO</name>
<protein>
    <submittedName>
        <fullName evidence="1">Uncharacterized protein</fullName>
    </submittedName>
</protein>